<dbReference type="InterPro" id="IPR002562">
    <property type="entry name" value="3'-5'_exonuclease_dom"/>
</dbReference>
<gene>
    <name evidence="8" type="primary">polA</name>
    <name evidence="8" type="ORF">PCC6912_40270</name>
</gene>
<dbReference type="InterPro" id="IPR001098">
    <property type="entry name" value="DNA-dir_DNA_pol_A_palm_dom"/>
</dbReference>
<dbReference type="STRING" id="211165.GCA_000317285_01710"/>
<dbReference type="Proteomes" id="UP000268857">
    <property type="component" value="Unassembled WGS sequence"/>
</dbReference>
<dbReference type="OrthoDB" id="500893at2"/>
<dbReference type="GO" id="GO:0006261">
    <property type="term" value="P:DNA-templated DNA replication"/>
    <property type="evidence" value="ECO:0007669"/>
    <property type="project" value="InterPro"/>
</dbReference>
<dbReference type="SUPFAM" id="SSF56672">
    <property type="entry name" value="DNA/RNA polymerases"/>
    <property type="match status" value="1"/>
</dbReference>
<keyword evidence="9" id="KW-1185">Reference proteome</keyword>
<dbReference type="GO" id="GO:0006302">
    <property type="term" value="P:double-strand break repair"/>
    <property type="evidence" value="ECO:0007669"/>
    <property type="project" value="TreeGrafter"/>
</dbReference>
<dbReference type="Pfam" id="PF00476">
    <property type="entry name" value="DNA_pol_A"/>
    <property type="match status" value="1"/>
</dbReference>
<dbReference type="Gene3D" id="3.30.420.10">
    <property type="entry name" value="Ribonuclease H-like superfamily/Ribonuclease H"/>
    <property type="match status" value="1"/>
</dbReference>
<proteinExistence type="inferred from homology"/>
<dbReference type="GO" id="GO:0003887">
    <property type="term" value="F:DNA-directed DNA polymerase activity"/>
    <property type="evidence" value="ECO:0007669"/>
    <property type="project" value="UniProtKB-EC"/>
</dbReference>
<evidence type="ECO:0000256" key="3">
    <source>
        <dbReference type="ARBA" id="ARBA00020311"/>
    </source>
</evidence>
<evidence type="ECO:0000313" key="9">
    <source>
        <dbReference type="Proteomes" id="UP000268857"/>
    </source>
</evidence>
<dbReference type="Gene3D" id="3.30.70.370">
    <property type="match status" value="1"/>
</dbReference>
<dbReference type="SMART" id="SM00474">
    <property type="entry name" value="35EXOc"/>
    <property type="match status" value="1"/>
</dbReference>
<dbReference type="InterPro" id="IPR012337">
    <property type="entry name" value="RNaseH-like_sf"/>
</dbReference>
<accession>A0A3S1AE77</accession>
<dbReference type="InterPro" id="IPR043502">
    <property type="entry name" value="DNA/RNA_pol_sf"/>
</dbReference>
<dbReference type="PANTHER" id="PTHR10133">
    <property type="entry name" value="DNA POLYMERASE I"/>
    <property type="match status" value="1"/>
</dbReference>
<name>A0A3S1AE77_CHLFR</name>
<dbReference type="InterPro" id="IPR036397">
    <property type="entry name" value="RNaseH_sf"/>
</dbReference>
<dbReference type="SUPFAM" id="SSF53098">
    <property type="entry name" value="Ribonuclease H-like"/>
    <property type="match status" value="1"/>
</dbReference>
<dbReference type="SMART" id="SM00482">
    <property type="entry name" value="POLAc"/>
    <property type="match status" value="1"/>
</dbReference>
<comment type="similarity">
    <text evidence="1">Belongs to the DNA polymerase type-A family.</text>
</comment>
<dbReference type="GO" id="GO:0008408">
    <property type="term" value="F:3'-5' exonuclease activity"/>
    <property type="evidence" value="ECO:0007669"/>
    <property type="project" value="InterPro"/>
</dbReference>
<comment type="caution">
    <text evidence="8">The sequence shown here is derived from an EMBL/GenBank/DDBJ whole genome shotgun (WGS) entry which is preliminary data.</text>
</comment>
<evidence type="ECO:0000259" key="7">
    <source>
        <dbReference type="SMART" id="SM00482"/>
    </source>
</evidence>
<dbReference type="GO" id="GO:0003677">
    <property type="term" value="F:DNA binding"/>
    <property type="evidence" value="ECO:0007669"/>
    <property type="project" value="InterPro"/>
</dbReference>
<sequence>MAVQISFLNQLIVNEETLDEDIIRPLDRRYQSALLAWDKCDRFALDIETYGEHPGDGLNPWLGSIRLLQIGLPDNRVIVVDLGGWDGKADTNLDGFLTRLEKHLRNPNKIVMGANLKFDLLFLKVKYGFEARCCQDVMLMSQVLWAGLPINHSLKAIASRIGIEIDKTQQMSEWGFELNNNQLNYAAKDVKVIFPIWKELDTLLRSSKVIGSATFENVALPCFVQMEYYGMPVDYELLLETIDKYEAVTTQVLQPFSDIFPGVNPDSSQQVISAVKEKLNIDLIGTSQEALAAYWDNPALKAISLWRTLTTYLDYFYGIKAAYFDGAVRGVYRQINPSGFGRSTCGSDKKANRVGVNLQNPPARVPEELEQYNLPPLRTVFRASENDTLLVSDLSSAHARIACEVSRDRTLTEAYNSGADIHAITAAGIAKLQGRDWTPDYITKARKDKSNPDNAIASQLRQLAKPVFYGSLNCQGAMTLKVTVQKDCGLELSEEESKAAIAAWKETYAGIHRFQQQTHRKANSRRYTFDFCKGEFGLVTGASGRKAYLPMRISDFSRDKTPQVKISDCSSFVWTSCEADIIKGAMGVFLLRCDENPEWGVRICNMAHDEVDVICNKDFAPKVAEVLQANMRAAMAFFIKTIPPDDLSSKPDSLIVNSWADK</sequence>
<dbReference type="PANTHER" id="PTHR10133:SF27">
    <property type="entry name" value="DNA POLYMERASE NU"/>
    <property type="match status" value="1"/>
</dbReference>
<evidence type="ECO:0000256" key="4">
    <source>
        <dbReference type="ARBA" id="ARBA00022705"/>
    </source>
</evidence>
<dbReference type="RefSeq" id="WP_016879361.1">
    <property type="nucleotide sequence ID" value="NZ_AJLN01000058.1"/>
</dbReference>
<protein>
    <recommendedName>
        <fullName evidence="3">DNA polymerase I</fullName>
        <ecNumber evidence="2">2.7.7.7</ecNumber>
    </recommendedName>
</protein>
<evidence type="ECO:0000313" key="8">
    <source>
        <dbReference type="EMBL" id="RUR77068.1"/>
    </source>
</evidence>
<dbReference type="EMBL" id="RSCJ01000018">
    <property type="protein sequence ID" value="RUR77068.1"/>
    <property type="molecule type" value="Genomic_DNA"/>
</dbReference>
<keyword evidence="4" id="KW-0235">DNA replication</keyword>
<dbReference type="EC" id="2.7.7.7" evidence="2"/>
<evidence type="ECO:0000256" key="1">
    <source>
        <dbReference type="ARBA" id="ARBA00007705"/>
    </source>
</evidence>
<dbReference type="Gene3D" id="1.10.150.20">
    <property type="entry name" value="5' to 3' exonuclease, C-terminal subdomain"/>
    <property type="match status" value="1"/>
</dbReference>
<feature type="domain" description="DNA-directed DNA polymerase family A palm" evidence="7">
    <location>
        <begin position="377"/>
        <end position="619"/>
    </location>
</feature>
<reference evidence="8 9" key="1">
    <citation type="journal article" date="2019" name="Genome Biol. Evol.">
        <title>Day and night: Metabolic profiles and evolutionary relationships of six axenic non-marine cyanobacteria.</title>
        <authorList>
            <person name="Will S.E."/>
            <person name="Henke P."/>
            <person name="Boedeker C."/>
            <person name="Huang S."/>
            <person name="Brinkmann H."/>
            <person name="Rohde M."/>
            <person name="Jarek M."/>
            <person name="Friedl T."/>
            <person name="Seufert S."/>
            <person name="Schumacher M."/>
            <person name="Overmann J."/>
            <person name="Neumann-Schaal M."/>
            <person name="Petersen J."/>
        </authorList>
    </citation>
    <scope>NUCLEOTIDE SEQUENCE [LARGE SCALE GENOMIC DNA]</scope>
    <source>
        <strain evidence="8 9">PCC 6912</strain>
    </source>
</reference>
<comment type="catalytic activity">
    <reaction evidence="5">
        <text>DNA(n) + a 2'-deoxyribonucleoside 5'-triphosphate = DNA(n+1) + diphosphate</text>
        <dbReference type="Rhea" id="RHEA:22508"/>
        <dbReference type="Rhea" id="RHEA-COMP:17339"/>
        <dbReference type="Rhea" id="RHEA-COMP:17340"/>
        <dbReference type="ChEBI" id="CHEBI:33019"/>
        <dbReference type="ChEBI" id="CHEBI:61560"/>
        <dbReference type="ChEBI" id="CHEBI:173112"/>
        <dbReference type="EC" id="2.7.7.7"/>
    </reaction>
</comment>
<evidence type="ECO:0000256" key="2">
    <source>
        <dbReference type="ARBA" id="ARBA00012417"/>
    </source>
</evidence>
<evidence type="ECO:0000256" key="5">
    <source>
        <dbReference type="ARBA" id="ARBA00049244"/>
    </source>
</evidence>
<dbReference type="AlphaFoldDB" id="A0A3S1AE77"/>
<dbReference type="Pfam" id="PF01612">
    <property type="entry name" value="DNA_pol_A_exo1"/>
    <property type="match status" value="1"/>
</dbReference>
<feature type="domain" description="3'-5' exonuclease" evidence="6">
    <location>
        <begin position="19"/>
        <end position="205"/>
    </location>
</feature>
<evidence type="ECO:0000259" key="6">
    <source>
        <dbReference type="SMART" id="SM00474"/>
    </source>
</evidence>
<dbReference type="InterPro" id="IPR002298">
    <property type="entry name" value="DNA_polymerase_A"/>
</dbReference>
<organism evidence="8 9">
    <name type="scientific">Chlorogloeopsis fritschii PCC 6912</name>
    <dbReference type="NCBI Taxonomy" id="211165"/>
    <lineage>
        <taxon>Bacteria</taxon>
        <taxon>Bacillati</taxon>
        <taxon>Cyanobacteriota</taxon>
        <taxon>Cyanophyceae</taxon>
        <taxon>Nostocales</taxon>
        <taxon>Chlorogloeopsidaceae</taxon>
        <taxon>Chlorogloeopsis</taxon>
    </lineage>
</organism>